<proteinExistence type="predicted"/>
<feature type="compositionally biased region" description="Basic and acidic residues" evidence="3">
    <location>
        <begin position="120"/>
        <end position="136"/>
    </location>
</feature>
<evidence type="ECO:0000256" key="4">
    <source>
        <dbReference type="SAM" id="Phobius"/>
    </source>
</evidence>
<evidence type="ECO:0000313" key="5">
    <source>
        <dbReference type="EMBL" id="MBB4958857.1"/>
    </source>
</evidence>
<gene>
    <name evidence="5" type="ORF">FHR38_002590</name>
</gene>
<protein>
    <recommendedName>
        <fullName evidence="7">Zinc-finger domain-containing protein</fullName>
    </recommendedName>
</protein>
<evidence type="ECO:0008006" key="7">
    <source>
        <dbReference type="Google" id="ProtNLM"/>
    </source>
</evidence>
<keyword evidence="4" id="KW-0812">Transmembrane</keyword>
<dbReference type="Gene3D" id="1.10.10.1320">
    <property type="entry name" value="Anti-sigma factor, zinc-finger domain"/>
    <property type="match status" value="1"/>
</dbReference>
<dbReference type="Proteomes" id="UP000578819">
    <property type="component" value="Unassembled WGS sequence"/>
</dbReference>
<feature type="compositionally biased region" description="Basic residues" evidence="3">
    <location>
        <begin position="159"/>
        <end position="168"/>
    </location>
</feature>
<feature type="transmembrane region" description="Helical" evidence="4">
    <location>
        <begin position="173"/>
        <end position="191"/>
    </location>
</feature>
<evidence type="ECO:0000256" key="3">
    <source>
        <dbReference type="SAM" id="MobiDB-lite"/>
    </source>
</evidence>
<keyword evidence="1" id="KW-0805">Transcription regulation</keyword>
<evidence type="ECO:0000256" key="1">
    <source>
        <dbReference type="ARBA" id="ARBA00023015"/>
    </source>
</evidence>
<comment type="caution">
    <text evidence="5">The sequence shown here is derived from an EMBL/GenBank/DDBJ whole genome shotgun (WGS) entry which is preliminary data.</text>
</comment>
<keyword evidence="4" id="KW-0472">Membrane</keyword>
<evidence type="ECO:0000256" key="2">
    <source>
        <dbReference type="ARBA" id="ARBA00023163"/>
    </source>
</evidence>
<name>A0A7W7SRB4_9ACTN</name>
<accession>A0A7W7SRB4</accession>
<keyword evidence="2" id="KW-0804">Transcription</keyword>
<dbReference type="AlphaFoldDB" id="A0A7W7SRB4"/>
<feature type="region of interest" description="Disordered" evidence="3">
    <location>
        <begin position="91"/>
        <end position="168"/>
    </location>
</feature>
<organism evidence="5 6">
    <name type="scientific">Micromonospora polyrhachis</name>
    <dbReference type="NCBI Taxonomy" id="1282883"/>
    <lineage>
        <taxon>Bacteria</taxon>
        <taxon>Bacillati</taxon>
        <taxon>Actinomycetota</taxon>
        <taxon>Actinomycetes</taxon>
        <taxon>Micromonosporales</taxon>
        <taxon>Micromonosporaceae</taxon>
        <taxon>Micromonospora</taxon>
    </lineage>
</organism>
<dbReference type="RefSeq" id="WP_184534884.1">
    <property type="nucleotide sequence ID" value="NZ_JACHJW010000001.1"/>
</dbReference>
<reference evidence="5 6" key="1">
    <citation type="submission" date="2020-08" db="EMBL/GenBank/DDBJ databases">
        <title>Sequencing the genomes of 1000 actinobacteria strains.</title>
        <authorList>
            <person name="Klenk H.-P."/>
        </authorList>
    </citation>
    <scope>NUCLEOTIDE SEQUENCE [LARGE SCALE GENOMIC DNA]</scope>
    <source>
        <strain evidence="5 6">DSM 45886</strain>
    </source>
</reference>
<dbReference type="EMBL" id="JACHJW010000001">
    <property type="protein sequence ID" value="MBB4958857.1"/>
    <property type="molecule type" value="Genomic_DNA"/>
</dbReference>
<evidence type="ECO:0000313" key="6">
    <source>
        <dbReference type="Proteomes" id="UP000578819"/>
    </source>
</evidence>
<sequence>MSLPTCGDPPMRTMVGFLVLDRLSDSERSTVEFHLDSCQSCRTERDAADRVVAALSLLTPEDARALIDEFAVDPAAAPSTAVMTDHLFTAPGAEPAVPTQATAAPSPAVTPDGRRPRRSPAVDRAEDRKPHGADRHRSPRVAVGFLPPRPTTGPLSRGPHTHRSRRSRRTVRAALAAIGMAIVIGAGFLFVPTDSIRHPAPSPVVAVASTQDVLSGIQLTAVIYGGEEGARVRLTVTGLGIYTPCQLFAVTTGDVELALGELTGGDDIAQYVGIVTIPVDRLRSFSVRQLDGTVVVEADVVHGSPSASRDPAPE</sequence>
<keyword evidence="4" id="KW-1133">Transmembrane helix</keyword>
<keyword evidence="6" id="KW-1185">Reference proteome</keyword>
<dbReference type="InterPro" id="IPR041916">
    <property type="entry name" value="Anti_sigma_zinc_sf"/>
</dbReference>